<evidence type="ECO:0000256" key="7">
    <source>
        <dbReference type="ARBA" id="ARBA00023163"/>
    </source>
</evidence>
<dbReference type="GO" id="GO:0000981">
    <property type="term" value="F:DNA-binding transcription factor activity, RNA polymerase II-specific"/>
    <property type="evidence" value="ECO:0007669"/>
    <property type="project" value="InterPro"/>
</dbReference>
<dbReference type="InterPro" id="IPR009057">
    <property type="entry name" value="Homeodomain-like_sf"/>
</dbReference>
<keyword evidence="2" id="KW-0217">Developmental protein</keyword>
<dbReference type="GO" id="GO:0005634">
    <property type="term" value="C:nucleus"/>
    <property type="evidence" value="ECO:0007669"/>
    <property type="project" value="UniProtKB-SubCell"/>
</dbReference>
<keyword evidence="8 9" id="KW-0539">Nucleus</keyword>
<accession>A0A087TTA6</accession>
<evidence type="ECO:0000256" key="5">
    <source>
        <dbReference type="ARBA" id="ARBA00023155"/>
    </source>
</evidence>
<reference evidence="12 13" key="1">
    <citation type="submission" date="2013-11" db="EMBL/GenBank/DDBJ databases">
        <title>Genome sequencing of Stegodyphus mimosarum.</title>
        <authorList>
            <person name="Bechsgaard J."/>
        </authorList>
    </citation>
    <scope>NUCLEOTIDE SEQUENCE [LARGE SCALE GENOMIC DNA]</scope>
</reference>
<evidence type="ECO:0000256" key="4">
    <source>
        <dbReference type="ARBA" id="ARBA00023125"/>
    </source>
</evidence>
<evidence type="ECO:0000313" key="12">
    <source>
        <dbReference type="EMBL" id="KFM68345.1"/>
    </source>
</evidence>
<dbReference type="PROSITE" id="PS00027">
    <property type="entry name" value="HOMEOBOX_1"/>
    <property type="match status" value="1"/>
</dbReference>
<keyword evidence="3" id="KW-0805">Transcription regulation</keyword>
<dbReference type="EMBL" id="KK116633">
    <property type="protein sequence ID" value="KFM68345.1"/>
    <property type="molecule type" value="Genomic_DNA"/>
</dbReference>
<evidence type="ECO:0000256" key="9">
    <source>
        <dbReference type="PROSITE-ProRule" id="PRU00108"/>
    </source>
</evidence>
<name>A0A087TTA6_STEMI</name>
<dbReference type="GO" id="GO:0045944">
    <property type="term" value="P:positive regulation of transcription by RNA polymerase II"/>
    <property type="evidence" value="ECO:0007669"/>
    <property type="project" value="InterPro"/>
</dbReference>
<dbReference type="PRINTS" id="PR00024">
    <property type="entry name" value="HOMEOBOX"/>
</dbReference>
<dbReference type="Proteomes" id="UP000054359">
    <property type="component" value="Unassembled WGS sequence"/>
</dbReference>
<organism evidence="12 13">
    <name type="scientific">Stegodyphus mimosarum</name>
    <name type="common">African social velvet spider</name>
    <dbReference type="NCBI Taxonomy" id="407821"/>
    <lineage>
        <taxon>Eukaryota</taxon>
        <taxon>Metazoa</taxon>
        <taxon>Ecdysozoa</taxon>
        <taxon>Arthropoda</taxon>
        <taxon>Chelicerata</taxon>
        <taxon>Arachnida</taxon>
        <taxon>Araneae</taxon>
        <taxon>Araneomorphae</taxon>
        <taxon>Entelegynae</taxon>
        <taxon>Eresoidea</taxon>
        <taxon>Eresidae</taxon>
        <taxon>Stegodyphus</taxon>
    </lineage>
</organism>
<sequence length="411" mass="47217">MENLNLSSNHDSHEWIPSDVASLSIINKHGSSVQNHFPSQQLSDGPLHKNSPCSHNFSPDFIDFIDFDGSSTTSEDWFCSDVLETSSESLIDDCCSIDLTVPASKTQEMNSFENAIRNDLLNHDEQCYFCEGYSGKSLDAESLQNTISNINIDDNKRGVCFNKALNFTTYSSKPTNPEVLSSDTLEMPCLWTRKHFEKYFPFFSFASAQPYEVHDVKRSPPAELEPKTKSEYNKGLLGNTNYDKNMVDDDQKLFLKHEDIIENDGNFQTELCSADILRNFQNATEINSKMIKLKKGLDINVSALMAPNEDLEKISQQSQLLGDCPSEEDFCKPRKERTAFSKHQVQELEQEFAQHNYLTRLRRYEIAVALDLTERQVKVWFQNRRMKWKRTKGAHMKVKERLINETNENLS</sequence>
<dbReference type="OMA" id="HDSHEWI"/>
<dbReference type="AlphaFoldDB" id="A0A087TTA6"/>
<protein>
    <submittedName>
        <fullName evidence="12">Homeobox protein MOX-2</fullName>
    </submittedName>
</protein>
<dbReference type="GO" id="GO:0000978">
    <property type="term" value="F:RNA polymerase II cis-regulatory region sequence-specific DNA binding"/>
    <property type="evidence" value="ECO:0007669"/>
    <property type="project" value="TreeGrafter"/>
</dbReference>
<keyword evidence="13" id="KW-1185">Reference proteome</keyword>
<dbReference type="InterPro" id="IPR017970">
    <property type="entry name" value="Homeobox_CS"/>
</dbReference>
<feature type="DNA-binding region" description="Homeobox" evidence="9">
    <location>
        <begin position="333"/>
        <end position="392"/>
    </location>
</feature>
<dbReference type="InterPro" id="IPR001356">
    <property type="entry name" value="HD"/>
</dbReference>
<feature type="domain" description="Homeobox" evidence="11">
    <location>
        <begin position="331"/>
        <end position="391"/>
    </location>
</feature>
<dbReference type="Pfam" id="PF00046">
    <property type="entry name" value="Homeodomain"/>
    <property type="match status" value="1"/>
</dbReference>
<evidence type="ECO:0000256" key="6">
    <source>
        <dbReference type="ARBA" id="ARBA00023159"/>
    </source>
</evidence>
<evidence type="ECO:0000259" key="11">
    <source>
        <dbReference type="PROSITE" id="PS50071"/>
    </source>
</evidence>
<evidence type="ECO:0000256" key="3">
    <source>
        <dbReference type="ARBA" id="ARBA00023015"/>
    </source>
</evidence>
<evidence type="ECO:0000256" key="10">
    <source>
        <dbReference type="RuleBase" id="RU000682"/>
    </source>
</evidence>
<keyword evidence="6" id="KW-0010">Activator</keyword>
<dbReference type="PROSITE" id="PS50071">
    <property type="entry name" value="HOMEOBOX_2"/>
    <property type="match status" value="1"/>
</dbReference>
<dbReference type="SUPFAM" id="SSF46689">
    <property type="entry name" value="Homeodomain-like"/>
    <property type="match status" value="1"/>
</dbReference>
<dbReference type="PANTHER" id="PTHR24328">
    <property type="entry name" value="HOMEOBOX PROTEIN MOX"/>
    <property type="match status" value="1"/>
</dbReference>
<comment type="subcellular location">
    <subcellularLocation>
        <location evidence="1 9 10">Nucleus</location>
    </subcellularLocation>
</comment>
<dbReference type="PANTHER" id="PTHR24328:SF7">
    <property type="entry name" value="BUTTONLESS"/>
    <property type="match status" value="1"/>
</dbReference>
<dbReference type="CDD" id="cd00086">
    <property type="entry name" value="homeodomain"/>
    <property type="match status" value="1"/>
</dbReference>
<proteinExistence type="predicted"/>
<feature type="non-terminal residue" evidence="12">
    <location>
        <position position="411"/>
    </location>
</feature>
<dbReference type="Gene3D" id="1.10.10.60">
    <property type="entry name" value="Homeodomain-like"/>
    <property type="match status" value="1"/>
</dbReference>
<evidence type="ECO:0000256" key="1">
    <source>
        <dbReference type="ARBA" id="ARBA00004123"/>
    </source>
</evidence>
<keyword evidence="4 9" id="KW-0238">DNA-binding</keyword>
<gene>
    <name evidence="12" type="ORF">X975_12666</name>
</gene>
<dbReference type="OrthoDB" id="6159439at2759"/>
<dbReference type="SMART" id="SM00389">
    <property type="entry name" value="HOX"/>
    <property type="match status" value="1"/>
</dbReference>
<evidence type="ECO:0000256" key="8">
    <source>
        <dbReference type="ARBA" id="ARBA00023242"/>
    </source>
</evidence>
<dbReference type="InterPro" id="IPR042634">
    <property type="entry name" value="MOX-1/MOX-2"/>
</dbReference>
<keyword evidence="7" id="KW-0804">Transcription</keyword>
<evidence type="ECO:0000256" key="2">
    <source>
        <dbReference type="ARBA" id="ARBA00022473"/>
    </source>
</evidence>
<keyword evidence="5 9" id="KW-0371">Homeobox</keyword>
<evidence type="ECO:0000313" key="13">
    <source>
        <dbReference type="Proteomes" id="UP000054359"/>
    </source>
</evidence>
<dbReference type="STRING" id="407821.A0A087TTA6"/>
<dbReference type="InterPro" id="IPR020479">
    <property type="entry name" value="HD_metazoa"/>
</dbReference>